<evidence type="ECO:0000256" key="12">
    <source>
        <dbReference type="ARBA" id="ARBA00023004"/>
    </source>
</evidence>
<evidence type="ECO:0000256" key="2">
    <source>
        <dbReference type="ARBA" id="ARBA00011530"/>
    </source>
</evidence>
<feature type="binding site" description="axial binding residue" evidence="22">
    <location>
        <position position="103"/>
    </location>
    <ligand>
        <name>heme c</name>
        <dbReference type="ChEBI" id="CHEBI:61717"/>
        <label>1</label>
    </ligand>
    <ligandPart>
        <name>Fe</name>
        <dbReference type="ChEBI" id="CHEBI:18248"/>
    </ligandPart>
</feature>
<dbReference type="NCBIfam" id="TIGR04484">
    <property type="entry name" value="thiosulf_SoxA"/>
    <property type="match status" value="1"/>
</dbReference>
<keyword evidence="11" id="KW-0249">Electron transport</keyword>
<evidence type="ECO:0000313" key="26">
    <source>
        <dbReference type="Proteomes" id="UP000681075"/>
    </source>
</evidence>
<feature type="binding site" description="axial binding residue" evidence="22">
    <location>
        <position position="170"/>
    </location>
    <ligand>
        <name>heme c</name>
        <dbReference type="ChEBI" id="CHEBI:61717"/>
        <label>2</label>
    </ligand>
    <ligandPart>
        <name>Fe</name>
        <dbReference type="ChEBI" id="CHEBI:18248"/>
    </ligandPart>
</feature>
<evidence type="ECO:0000259" key="24">
    <source>
        <dbReference type="PROSITE" id="PS51007"/>
    </source>
</evidence>
<dbReference type="GO" id="GO:0009055">
    <property type="term" value="F:electron transfer activity"/>
    <property type="evidence" value="ECO:0007669"/>
    <property type="project" value="InterPro"/>
</dbReference>
<keyword evidence="8 22" id="KW-0479">Metal-binding</keyword>
<comment type="subcellular location">
    <subcellularLocation>
        <location evidence="1">Periplasm</location>
    </subcellularLocation>
</comment>
<dbReference type="GO" id="GO:0019417">
    <property type="term" value="P:sulfur oxidation"/>
    <property type="evidence" value="ECO:0007669"/>
    <property type="project" value="InterPro"/>
</dbReference>
<evidence type="ECO:0000256" key="1">
    <source>
        <dbReference type="ARBA" id="ARBA00004418"/>
    </source>
</evidence>
<feature type="binding site" description="covalent" evidence="21">
    <location>
        <position position="68"/>
    </location>
    <ligand>
        <name>heme c</name>
        <dbReference type="ChEBI" id="CHEBI:61717"/>
        <label>1</label>
    </ligand>
</feature>
<sequence length="250" mass="27714">MIRFFVVALLAFAAVATAQKKSGYEFSSRETQAMQDDDAANPGFLWVQQGETLWNRRDGAAGKSCADCHGEANNSVRGVAARYPVFAPEAGAVIDIEQRINRCRTEHQQAKPLAYESDDLLALTSFVGKQSRAMSIDVAIDARARSTFERGKTLFEQRQGQINLSCSQCHDDNWGKQLAGSPIPQAHPTGYPAYRLEWQTLGSLRRRLRNCLIGMRAEAPPYESADYVALELFLMARAKGLAIDTPSVRR</sequence>
<dbReference type="GO" id="GO:0016740">
    <property type="term" value="F:transferase activity"/>
    <property type="evidence" value="ECO:0007669"/>
    <property type="project" value="UniProtKB-KW"/>
</dbReference>
<evidence type="ECO:0000256" key="11">
    <source>
        <dbReference type="ARBA" id="ARBA00022982"/>
    </source>
</evidence>
<dbReference type="Gene3D" id="1.10.760.10">
    <property type="entry name" value="Cytochrome c-like domain"/>
    <property type="match status" value="2"/>
</dbReference>
<keyword evidence="7" id="KW-0808">Transferase</keyword>
<reference evidence="25" key="1">
    <citation type="submission" date="2021-02" db="EMBL/GenBank/DDBJ databases">
        <title>Genome sequence of Rhodospirillales sp. strain TMPK1 isolated from soil.</title>
        <authorList>
            <person name="Nakai R."/>
            <person name="Kusada H."/>
            <person name="Tamaki H."/>
        </authorList>
    </citation>
    <scope>NUCLEOTIDE SEQUENCE</scope>
    <source>
        <strain evidence="25">TMPK1</strain>
    </source>
</reference>
<dbReference type="Pfam" id="PF21342">
    <property type="entry name" value="SoxA-TsdA_cyt-c"/>
    <property type="match status" value="2"/>
</dbReference>
<evidence type="ECO:0000256" key="22">
    <source>
        <dbReference type="PIRSR" id="PIRSR038455-3"/>
    </source>
</evidence>
<dbReference type="SUPFAM" id="SSF46626">
    <property type="entry name" value="Cytochrome c"/>
    <property type="match status" value="2"/>
</dbReference>
<evidence type="ECO:0000256" key="14">
    <source>
        <dbReference type="ARBA" id="ARBA00030174"/>
    </source>
</evidence>
<dbReference type="PIRSF" id="PIRSF038455">
    <property type="entry name" value="SoxA"/>
    <property type="match status" value="1"/>
</dbReference>
<keyword evidence="9 23" id="KW-0732">Signal</keyword>
<evidence type="ECO:0000256" key="3">
    <source>
        <dbReference type="ARBA" id="ARBA00012408"/>
    </source>
</evidence>
<comment type="caution">
    <text evidence="25">The sequence shown here is derived from an EMBL/GenBank/DDBJ whole genome shotgun (WGS) entry which is preliminary data.</text>
</comment>
<evidence type="ECO:0000313" key="25">
    <source>
        <dbReference type="EMBL" id="GIL41632.1"/>
    </source>
</evidence>
<accession>A0A8S8XI25</accession>
<dbReference type="InterPro" id="IPR009056">
    <property type="entry name" value="Cyt_c-like_dom"/>
</dbReference>
<comment type="subunit">
    <text evidence="2">Heterodimer of SoxA and SoxX.</text>
</comment>
<dbReference type="GO" id="GO:0042597">
    <property type="term" value="C:periplasmic space"/>
    <property type="evidence" value="ECO:0007669"/>
    <property type="project" value="UniProtKB-SubCell"/>
</dbReference>
<dbReference type="RefSeq" id="WP_420245198.1">
    <property type="nucleotide sequence ID" value="NZ_BOPV01000001.1"/>
</dbReference>
<keyword evidence="12 22" id="KW-0408">Iron</keyword>
<dbReference type="EC" id="2.8.5.2" evidence="3"/>
<evidence type="ECO:0000256" key="6">
    <source>
        <dbReference type="ARBA" id="ARBA00022617"/>
    </source>
</evidence>
<feature type="binding site" evidence="21">
    <location>
        <position position="207"/>
    </location>
    <ligand>
        <name>substrate</name>
    </ligand>
</feature>
<dbReference type="AlphaFoldDB" id="A0A8S8XI25"/>
<dbReference type="GO" id="GO:0046872">
    <property type="term" value="F:metal ion binding"/>
    <property type="evidence" value="ECO:0007669"/>
    <property type="project" value="UniProtKB-KW"/>
</dbReference>
<evidence type="ECO:0000256" key="20">
    <source>
        <dbReference type="PIRSR" id="PIRSR038455-1"/>
    </source>
</evidence>
<feature type="binding site" description="axial binding residue" evidence="22">
    <location>
        <position position="69"/>
    </location>
    <ligand>
        <name>heme c</name>
        <dbReference type="ChEBI" id="CHEBI:61717"/>
        <label>1</label>
    </ligand>
    <ligandPart>
        <name>Fe</name>
        <dbReference type="ChEBI" id="CHEBI:18248"/>
    </ligandPart>
</feature>
<feature type="active site" description="Cysteine persulfide intermediate" evidence="20">
    <location>
        <position position="211"/>
    </location>
</feature>
<keyword evidence="5" id="KW-0813">Transport</keyword>
<evidence type="ECO:0000256" key="7">
    <source>
        <dbReference type="ARBA" id="ARBA00022679"/>
    </source>
</evidence>
<evidence type="ECO:0000256" key="13">
    <source>
        <dbReference type="ARBA" id="ARBA00025746"/>
    </source>
</evidence>
<feature type="binding site" description="covalent" evidence="21">
    <location>
        <position position="166"/>
    </location>
    <ligand>
        <name>heme c</name>
        <dbReference type="ChEBI" id="CHEBI:61717"/>
        <label>2</label>
    </ligand>
</feature>
<evidence type="ECO:0000256" key="18">
    <source>
        <dbReference type="ARBA" id="ARBA00048077"/>
    </source>
</evidence>
<dbReference type="InterPro" id="IPR036909">
    <property type="entry name" value="Cyt_c-like_dom_sf"/>
</dbReference>
<feature type="signal peptide" evidence="23">
    <location>
        <begin position="1"/>
        <end position="18"/>
    </location>
</feature>
<comment type="cofactor">
    <cofactor evidence="21">
        <name>heme</name>
        <dbReference type="ChEBI" id="CHEBI:30413"/>
    </cofactor>
    <text evidence="21">Binds 2 heme groups per subunit.</text>
</comment>
<feature type="binding site" description="covalent" evidence="21">
    <location>
        <position position="169"/>
    </location>
    <ligand>
        <name>heme c</name>
        <dbReference type="ChEBI" id="CHEBI:61717"/>
        <label>2</label>
    </ligand>
</feature>
<feature type="chain" id="PRO_5035895489" description="L-cysteine S-thiosulfotransferase subunit SoxA" evidence="23">
    <location>
        <begin position="19"/>
        <end position="250"/>
    </location>
</feature>
<comment type="catalytic activity">
    <reaction evidence="18">
        <text>L-cysteinyl-[SoxY protein] + thiosulfate + 2 Fe(III)-[cytochrome c] = S-sulfosulfanyl-L-cysteinyl-[SoxY protein] + 2 Fe(II)-[cytochrome c] + 2 H(+)</text>
        <dbReference type="Rhea" id="RHEA:56720"/>
        <dbReference type="Rhea" id="RHEA-COMP:10350"/>
        <dbReference type="Rhea" id="RHEA-COMP:14328"/>
        <dbReference type="Rhea" id="RHEA-COMP:14399"/>
        <dbReference type="Rhea" id="RHEA-COMP:14691"/>
        <dbReference type="ChEBI" id="CHEBI:15378"/>
        <dbReference type="ChEBI" id="CHEBI:29033"/>
        <dbReference type="ChEBI" id="CHEBI:29034"/>
        <dbReference type="ChEBI" id="CHEBI:29950"/>
        <dbReference type="ChEBI" id="CHEBI:33542"/>
        <dbReference type="ChEBI" id="CHEBI:139321"/>
        <dbReference type="EC" id="2.8.5.2"/>
    </reaction>
</comment>
<evidence type="ECO:0000256" key="16">
    <source>
        <dbReference type="ARBA" id="ARBA00032236"/>
    </source>
</evidence>
<evidence type="ECO:0000256" key="10">
    <source>
        <dbReference type="ARBA" id="ARBA00022764"/>
    </source>
</evidence>
<protein>
    <recommendedName>
        <fullName evidence="4">L-cysteine S-thiosulfotransferase subunit SoxA</fullName>
        <ecNumber evidence="3">2.8.5.2</ecNumber>
    </recommendedName>
    <alternativeName>
        <fullName evidence="16">Protein SoxA</fullName>
    </alternativeName>
    <alternativeName>
        <fullName evidence="17">SoxAX cytochrome complex subunit A</fullName>
    </alternativeName>
    <alternativeName>
        <fullName evidence="15">Sulfur oxidizing protein A</fullName>
    </alternativeName>
    <alternativeName>
        <fullName evidence="14">Thiosulfate-oxidizing multienzyme system protein SoxA</fullName>
    </alternativeName>
</protein>
<feature type="domain" description="Cytochrome c" evidence="24">
    <location>
        <begin position="146"/>
        <end position="238"/>
    </location>
</feature>
<dbReference type="InterPro" id="IPR025710">
    <property type="entry name" value="SoxA"/>
</dbReference>
<evidence type="ECO:0000256" key="9">
    <source>
        <dbReference type="ARBA" id="ARBA00022729"/>
    </source>
</evidence>
<evidence type="ECO:0000256" key="8">
    <source>
        <dbReference type="ARBA" id="ARBA00022723"/>
    </source>
</evidence>
<dbReference type="GO" id="GO:0070069">
    <property type="term" value="C:cytochrome complex"/>
    <property type="evidence" value="ECO:0007669"/>
    <property type="project" value="InterPro"/>
</dbReference>
<evidence type="ECO:0000256" key="15">
    <source>
        <dbReference type="ARBA" id="ARBA00030833"/>
    </source>
</evidence>
<feature type="binding site" description="covalent" evidence="21">
    <location>
        <position position="65"/>
    </location>
    <ligand>
        <name>heme c</name>
        <dbReference type="ChEBI" id="CHEBI:61717"/>
        <label>1</label>
    </ligand>
</feature>
<keyword evidence="26" id="KW-1185">Reference proteome</keyword>
<keyword evidence="10" id="KW-0574">Periplasm</keyword>
<dbReference type="GO" id="GO:0016669">
    <property type="term" value="F:oxidoreductase activity, acting on a sulfur group of donors, cytochrome as acceptor"/>
    <property type="evidence" value="ECO:0007669"/>
    <property type="project" value="InterPro"/>
</dbReference>
<evidence type="ECO:0000256" key="5">
    <source>
        <dbReference type="ARBA" id="ARBA00022448"/>
    </source>
</evidence>
<keyword evidence="6 21" id="KW-0349">Heme</keyword>
<dbReference type="PROSITE" id="PS51007">
    <property type="entry name" value="CYTC"/>
    <property type="match status" value="1"/>
</dbReference>
<gene>
    <name evidence="25" type="ORF">TMPK1_38690</name>
</gene>
<evidence type="ECO:0000256" key="21">
    <source>
        <dbReference type="PIRSR" id="PIRSR038455-2"/>
    </source>
</evidence>
<dbReference type="EMBL" id="BOPV01000001">
    <property type="protein sequence ID" value="GIL41632.1"/>
    <property type="molecule type" value="Genomic_DNA"/>
</dbReference>
<dbReference type="Proteomes" id="UP000681075">
    <property type="component" value="Unassembled WGS sequence"/>
</dbReference>
<evidence type="ECO:0000256" key="19">
    <source>
        <dbReference type="ARBA" id="ARBA00048423"/>
    </source>
</evidence>
<feature type="binding site" description="axial binding residue" evidence="22">
    <location>
        <position position="211"/>
    </location>
    <ligand>
        <name>heme c</name>
        <dbReference type="ChEBI" id="CHEBI:61717"/>
        <label>2</label>
    </ligand>
    <ligandPart>
        <name>Fe</name>
        <dbReference type="ChEBI" id="CHEBI:18248"/>
    </ligandPart>
</feature>
<evidence type="ECO:0000256" key="23">
    <source>
        <dbReference type="SAM" id="SignalP"/>
    </source>
</evidence>
<comment type="catalytic activity">
    <reaction evidence="19">
        <text>S-sulfanyl-L-cysteinyl-[SoxY protein] + thiosulfate + 2 Fe(III)-[cytochrome c] = S-(2-sulfodisulfanyl)-L-cysteinyl-[SoxY protein] + 2 Fe(II)-[cytochrome c] + 2 H(+)</text>
        <dbReference type="Rhea" id="RHEA:51224"/>
        <dbReference type="Rhea" id="RHEA-COMP:10350"/>
        <dbReference type="Rhea" id="RHEA-COMP:14399"/>
        <dbReference type="Rhea" id="RHEA-COMP:14689"/>
        <dbReference type="Rhea" id="RHEA-COMP:14690"/>
        <dbReference type="ChEBI" id="CHEBI:15378"/>
        <dbReference type="ChEBI" id="CHEBI:29033"/>
        <dbReference type="ChEBI" id="CHEBI:29034"/>
        <dbReference type="ChEBI" id="CHEBI:33542"/>
        <dbReference type="ChEBI" id="CHEBI:61963"/>
        <dbReference type="ChEBI" id="CHEBI:140664"/>
        <dbReference type="EC" id="2.8.5.2"/>
    </reaction>
</comment>
<evidence type="ECO:0000256" key="4">
    <source>
        <dbReference type="ARBA" id="ARBA00019364"/>
    </source>
</evidence>
<dbReference type="GO" id="GO:0020037">
    <property type="term" value="F:heme binding"/>
    <property type="evidence" value="ECO:0007669"/>
    <property type="project" value="InterPro"/>
</dbReference>
<organism evidence="25 26">
    <name type="scientific">Roseiterribacter gracilis</name>
    <dbReference type="NCBI Taxonomy" id="2812848"/>
    <lineage>
        <taxon>Bacteria</taxon>
        <taxon>Pseudomonadati</taxon>
        <taxon>Pseudomonadota</taxon>
        <taxon>Alphaproteobacteria</taxon>
        <taxon>Rhodospirillales</taxon>
        <taxon>Roseiterribacteraceae</taxon>
        <taxon>Roseiterribacter</taxon>
    </lineage>
</organism>
<evidence type="ECO:0000256" key="17">
    <source>
        <dbReference type="ARBA" id="ARBA00032318"/>
    </source>
</evidence>
<comment type="similarity">
    <text evidence="13">Belongs to the SoxA family.</text>
</comment>
<name>A0A8S8XI25_9PROT</name>
<proteinExistence type="inferred from homology"/>